<gene>
    <name evidence="2" type="ORF">ACFF45_02630</name>
</gene>
<evidence type="ECO:0000313" key="3">
    <source>
        <dbReference type="Proteomes" id="UP001589709"/>
    </source>
</evidence>
<keyword evidence="1" id="KW-0732">Signal</keyword>
<name>A0ABV5MUF5_9ACTN</name>
<evidence type="ECO:0000313" key="2">
    <source>
        <dbReference type="EMBL" id="MFB9461653.1"/>
    </source>
</evidence>
<feature type="chain" id="PRO_5045926004" evidence="1">
    <location>
        <begin position="41"/>
        <end position="177"/>
    </location>
</feature>
<reference evidence="2 3" key="1">
    <citation type="submission" date="2024-09" db="EMBL/GenBank/DDBJ databases">
        <authorList>
            <person name="Sun Q."/>
            <person name="Mori K."/>
        </authorList>
    </citation>
    <scope>NUCLEOTIDE SEQUENCE [LARGE SCALE GENOMIC DNA]</scope>
    <source>
        <strain evidence="2 3">JCM 6917</strain>
    </source>
</reference>
<comment type="caution">
    <text evidence="2">The sequence shown here is derived from an EMBL/GenBank/DDBJ whole genome shotgun (WGS) entry which is preliminary data.</text>
</comment>
<dbReference type="RefSeq" id="WP_381341289.1">
    <property type="nucleotide sequence ID" value="NZ_JBHMCY010000003.1"/>
</dbReference>
<accession>A0ABV5MUF5</accession>
<dbReference type="Proteomes" id="UP001589709">
    <property type="component" value="Unassembled WGS sequence"/>
</dbReference>
<feature type="signal peptide" evidence="1">
    <location>
        <begin position="1"/>
        <end position="40"/>
    </location>
</feature>
<proteinExistence type="predicted"/>
<protein>
    <submittedName>
        <fullName evidence="2">Uncharacterized protein</fullName>
    </submittedName>
</protein>
<evidence type="ECO:0000256" key="1">
    <source>
        <dbReference type="SAM" id="SignalP"/>
    </source>
</evidence>
<keyword evidence="3" id="KW-1185">Reference proteome</keyword>
<dbReference type="EMBL" id="JBHMCY010000003">
    <property type="protein sequence ID" value="MFB9461653.1"/>
    <property type="molecule type" value="Genomic_DNA"/>
</dbReference>
<organism evidence="2 3">
    <name type="scientific">Streptomyces cinereospinus</name>
    <dbReference type="NCBI Taxonomy" id="285561"/>
    <lineage>
        <taxon>Bacteria</taxon>
        <taxon>Bacillati</taxon>
        <taxon>Actinomycetota</taxon>
        <taxon>Actinomycetes</taxon>
        <taxon>Kitasatosporales</taxon>
        <taxon>Streptomycetaceae</taxon>
        <taxon>Streptomyces</taxon>
    </lineage>
</organism>
<sequence length="177" mass="18515">MRVATRAKAASRRAKFSVRLAGIGLTSAVALGLAAGPASAQPGPPSGEGVQPIECAPGNPACPDGNPTFADLEEYGFGDFPCLGGPIRIENPQEGDQAGPVTITNIDPDNTFDFTVDEDFAVIGVIVKGGPNANVYDYRPNGIQEDTNLHAPVNPNNNTFYGLSYIDFCYVPDGNNT</sequence>